<dbReference type="PANTHER" id="PTHR32470">
    <property type="entry name" value="ADH DEHYDROGENASE [UBIQUINONE] 1 ALPHA SUBCOMPLEX ASSEMBLY FACTOR 2"/>
    <property type="match status" value="1"/>
</dbReference>
<protein>
    <recommendedName>
        <fullName evidence="5">NADH dehydrogenase [ubiquinone] 1 alpha subcomplex subunit 12</fullName>
    </recommendedName>
</protein>
<dbReference type="Pfam" id="PF05071">
    <property type="entry name" value="NDUFA12"/>
    <property type="match status" value="1"/>
</dbReference>
<accession>A0ABQ7GXS8</accession>
<evidence type="ECO:0000256" key="1">
    <source>
        <dbReference type="ARBA" id="ARBA00007355"/>
    </source>
</evidence>
<comment type="similarity">
    <text evidence="1">Belongs to the complex I NDUFA12 subunit family.</text>
</comment>
<gene>
    <name evidence="3" type="ORF">DUNSADRAFT_810</name>
</gene>
<proteinExistence type="inferred from homology"/>
<dbReference type="PANTHER" id="PTHR32470:SF2">
    <property type="entry name" value="NADH DEHYDROGENASE [UBIQUINONE] 1 ALPHA SUBCOMPLEX ASSEMBLY FACTOR 2"/>
    <property type="match status" value="1"/>
</dbReference>
<feature type="region of interest" description="Disordered" evidence="2">
    <location>
        <begin position="120"/>
        <end position="150"/>
    </location>
</feature>
<evidence type="ECO:0008006" key="5">
    <source>
        <dbReference type="Google" id="ProtNLM"/>
    </source>
</evidence>
<sequence length="150" mass="17467">MSNPGGGGLLRRGLPLLQRLVDTVMRRETVGYDKLGNKYIRWHESKNGEQVERRQVDWTGDYSFYEPNKIPSEWRMWLRKQREHPPTEEEMAANEMKAATLQTKVQQLDEKERLRRLRMQALGSQDPAASASPDMSRFLQQLHKDGKGKS</sequence>
<dbReference type="Proteomes" id="UP000815325">
    <property type="component" value="Unassembled WGS sequence"/>
</dbReference>
<evidence type="ECO:0000313" key="3">
    <source>
        <dbReference type="EMBL" id="KAF5839408.1"/>
    </source>
</evidence>
<keyword evidence="4" id="KW-1185">Reference proteome</keyword>
<comment type="caution">
    <text evidence="3">The sequence shown here is derived from an EMBL/GenBank/DDBJ whole genome shotgun (WGS) entry which is preliminary data.</text>
</comment>
<dbReference type="InterPro" id="IPR007763">
    <property type="entry name" value="NDUFA12"/>
</dbReference>
<dbReference type="InterPro" id="IPR052618">
    <property type="entry name" value="ComplexI_NDUFA12"/>
</dbReference>
<evidence type="ECO:0000313" key="4">
    <source>
        <dbReference type="Proteomes" id="UP000815325"/>
    </source>
</evidence>
<organism evidence="3 4">
    <name type="scientific">Dunaliella salina</name>
    <name type="common">Green alga</name>
    <name type="synonym">Protococcus salinus</name>
    <dbReference type="NCBI Taxonomy" id="3046"/>
    <lineage>
        <taxon>Eukaryota</taxon>
        <taxon>Viridiplantae</taxon>
        <taxon>Chlorophyta</taxon>
        <taxon>core chlorophytes</taxon>
        <taxon>Chlorophyceae</taxon>
        <taxon>CS clade</taxon>
        <taxon>Chlamydomonadales</taxon>
        <taxon>Dunaliellaceae</taxon>
        <taxon>Dunaliella</taxon>
    </lineage>
</organism>
<dbReference type="EMBL" id="MU069544">
    <property type="protein sequence ID" value="KAF5839408.1"/>
    <property type="molecule type" value="Genomic_DNA"/>
</dbReference>
<reference evidence="3" key="1">
    <citation type="submission" date="2017-08" db="EMBL/GenBank/DDBJ databases">
        <authorList>
            <person name="Polle J.E."/>
            <person name="Barry K."/>
            <person name="Cushman J."/>
            <person name="Schmutz J."/>
            <person name="Tran D."/>
            <person name="Hathwaick L.T."/>
            <person name="Yim W.C."/>
            <person name="Jenkins J."/>
            <person name="Mckie-Krisberg Z.M."/>
            <person name="Prochnik S."/>
            <person name="Lindquist E."/>
            <person name="Dockter R.B."/>
            <person name="Adam C."/>
            <person name="Molina H."/>
            <person name="Bunkerborg J."/>
            <person name="Jin E."/>
            <person name="Buchheim M."/>
            <person name="Magnuson J."/>
        </authorList>
    </citation>
    <scope>NUCLEOTIDE SEQUENCE</scope>
    <source>
        <strain evidence="3">CCAP 19/18</strain>
    </source>
</reference>
<name>A0ABQ7GXS8_DUNSA</name>
<evidence type="ECO:0000256" key="2">
    <source>
        <dbReference type="SAM" id="MobiDB-lite"/>
    </source>
</evidence>